<protein>
    <submittedName>
        <fullName evidence="1">1185_t:CDS:1</fullName>
    </submittedName>
</protein>
<dbReference type="EMBL" id="CAJVPM010040325">
    <property type="protein sequence ID" value="CAG8703074.1"/>
    <property type="molecule type" value="Genomic_DNA"/>
</dbReference>
<proteinExistence type="predicted"/>
<evidence type="ECO:0000313" key="1">
    <source>
        <dbReference type="EMBL" id="CAG8703074.1"/>
    </source>
</evidence>
<name>A0ACA9PD86_9GLOM</name>
<comment type="caution">
    <text evidence="1">The sequence shown here is derived from an EMBL/GenBank/DDBJ whole genome shotgun (WGS) entry which is preliminary data.</text>
</comment>
<reference evidence="1" key="1">
    <citation type="submission" date="2021-06" db="EMBL/GenBank/DDBJ databases">
        <authorList>
            <person name="Kallberg Y."/>
            <person name="Tangrot J."/>
            <person name="Rosling A."/>
        </authorList>
    </citation>
    <scope>NUCLEOTIDE SEQUENCE</scope>
    <source>
        <strain evidence="1">AU212A</strain>
    </source>
</reference>
<keyword evidence="2" id="KW-1185">Reference proteome</keyword>
<dbReference type="Proteomes" id="UP000789860">
    <property type="component" value="Unassembled WGS sequence"/>
</dbReference>
<organism evidence="1 2">
    <name type="scientific">Scutellospora calospora</name>
    <dbReference type="NCBI Taxonomy" id="85575"/>
    <lineage>
        <taxon>Eukaryota</taxon>
        <taxon>Fungi</taxon>
        <taxon>Fungi incertae sedis</taxon>
        <taxon>Mucoromycota</taxon>
        <taxon>Glomeromycotina</taxon>
        <taxon>Glomeromycetes</taxon>
        <taxon>Diversisporales</taxon>
        <taxon>Gigasporaceae</taxon>
        <taxon>Scutellospora</taxon>
    </lineage>
</organism>
<evidence type="ECO:0000313" key="2">
    <source>
        <dbReference type="Proteomes" id="UP000789860"/>
    </source>
</evidence>
<feature type="non-terminal residue" evidence="1">
    <location>
        <position position="1"/>
    </location>
</feature>
<accession>A0ACA9PD86</accession>
<gene>
    <name evidence="1" type="ORF">SCALOS_LOCUS10571</name>
</gene>
<feature type="non-terminal residue" evidence="1">
    <location>
        <position position="140"/>
    </location>
</feature>
<sequence>MDIFNYSEKLPYEESSDFVYDLHLANLYIIGPGEIVTFKYSKHIRKVLTNALGNLFAQPQYDQIPYINSDVVSLPYNRTVLTIVCLSTVVVTEEERLVLTFSDVFGFVGGFFTLATLIFVQLFGESTRRPWGIVQSLYCC</sequence>